<keyword evidence="4" id="KW-1185">Reference proteome</keyword>
<evidence type="ECO:0000256" key="1">
    <source>
        <dbReference type="SAM" id="MobiDB-lite"/>
    </source>
</evidence>
<feature type="transmembrane region" description="Helical" evidence="2">
    <location>
        <begin position="272"/>
        <end position="292"/>
    </location>
</feature>
<proteinExistence type="predicted"/>
<comment type="caution">
    <text evidence="3">The sequence shown here is derived from an EMBL/GenBank/DDBJ whole genome shotgun (WGS) entry which is preliminary data.</text>
</comment>
<feature type="transmembrane region" description="Helical" evidence="2">
    <location>
        <begin position="227"/>
        <end position="252"/>
    </location>
</feature>
<feature type="transmembrane region" description="Helical" evidence="2">
    <location>
        <begin position="96"/>
        <end position="123"/>
    </location>
</feature>
<keyword evidence="2" id="KW-0812">Transmembrane</keyword>
<accession>A0AAE3ZHW8</accession>
<feature type="transmembrane region" description="Helical" evidence="2">
    <location>
        <begin position="299"/>
        <end position="317"/>
    </location>
</feature>
<dbReference type="EMBL" id="JAVDYC010000001">
    <property type="protein sequence ID" value="MDR7320269.1"/>
    <property type="molecule type" value="Genomic_DNA"/>
</dbReference>
<protein>
    <submittedName>
        <fullName evidence="3">Uncharacterized protein</fullName>
    </submittedName>
</protein>
<feature type="region of interest" description="Disordered" evidence="1">
    <location>
        <begin position="366"/>
        <end position="389"/>
    </location>
</feature>
<feature type="transmembrane region" description="Helical" evidence="2">
    <location>
        <begin position="143"/>
        <end position="164"/>
    </location>
</feature>
<reference evidence="3 4" key="1">
    <citation type="submission" date="2023-07" db="EMBL/GenBank/DDBJ databases">
        <title>Sequencing the genomes of 1000 actinobacteria strains.</title>
        <authorList>
            <person name="Klenk H.-P."/>
        </authorList>
    </citation>
    <scope>NUCLEOTIDE SEQUENCE [LARGE SCALE GENOMIC DNA]</scope>
    <source>
        <strain evidence="3 4">DSM 44711</strain>
    </source>
</reference>
<dbReference type="Proteomes" id="UP001183629">
    <property type="component" value="Unassembled WGS sequence"/>
</dbReference>
<sequence>MSSASATLARDRIDPAFAGAVAVLIGPLLSLFGGSWDIQWHHDVGPDTFFTLPHLFIYAGTAIAGVVSLVMVLRATWVQRTGRAAEPATGGPAVRVFGGVFTAPLGYLLSGVSAAAFLFYGLMDLWWHGVYGFDASTSSPPHVALFLTISLTMAGTVIVCAAALPARWARVALVVALSLLTVFSPFITTAFEPLPTPFDAALIAKAFFSVLLFVVGALLLRTPAAPVAIGGLIAAMQAVLWFVSPWAAHAYADSVGLPLRDGVAGDAPSFPARLPVLMVVAAVVVAALLWRLAGHRRRAQLAGAAGGLIVSASQLTQESLLGELGPAHVPPIGLLTVVALCGAVAGALAGHLALRLAALLTAPTPAAGNPAAGARASRTRPVLVPQEGV</sequence>
<feature type="transmembrane region" description="Helical" evidence="2">
    <location>
        <begin position="200"/>
        <end position="220"/>
    </location>
</feature>
<feature type="transmembrane region" description="Helical" evidence="2">
    <location>
        <begin position="171"/>
        <end position="188"/>
    </location>
</feature>
<feature type="transmembrane region" description="Helical" evidence="2">
    <location>
        <begin position="332"/>
        <end position="354"/>
    </location>
</feature>
<evidence type="ECO:0000313" key="3">
    <source>
        <dbReference type="EMBL" id="MDR7320269.1"/>
    </source>
</evidence>
<dbReference type="RefSeq" id="WP_310408691.1">
    <property type="nucleotide sequence ID" value="NZ_JAVDYC010000001.1"/>
</dbReference>
<keyword evidence="2" id="KW-0472">Membrane</keyword>
<feature type="transmembrane region" description="Helical" evidence="2">
    <location>
        <begin position="16"/>
        <end position="36"/>
    </location>
</feature>
<organism evidence="3 4">
    <name type="scientific">Catenuloplanes niger</name>
    <dbReference type="NCBI Taxonomy" id="587534"/>
    <lineage>
        <taxon>Bacteria</taxon>
        <taxon>Bacillati</taxon>
        <taxon>Actinomycetota</taxon>
        <taxon>Actinomycetes</taxon>
        <taxon>Micromonosporales</taxon>
        <taxon>Micromonosporaceae</taxon>
        <taxon>Catenuloplanes</taxon>
    </lineage>
</organism>
<keyword evidence="2" id="KW-1133">Transmembrane helix</keyword>
<feature type="compositionally biased region" description="Low complexity" evidence="1">
    <location>
        <begin position="366"/>
        <end position="376"/>
    </location>
</feature>
<name>A0AAE3ZHW8_9ACTN</name>
<evidence type="ECO:0000256" key="2">
    <source>
        <dbReference type="SAM" id="Phobius"/>
    </source>
</evidence>
<dbReference type="AlphaFoldDB" id="A0AAE3ZHW8"/>
<gene>
    <name evidence="3" type="ORF">J2S44_000519</name>
</gene>
<feature type="transmembrane region" description="Helical" evidence="2">
    <location>
        <begin position="56"/>
        <end position="75"/>
    </location>
</feature>
<evidence type="ECO:0000313" key="4">
    <source>
        <dbReference type="Proteomes" id="UP001183629"/>
    </source>
</evidence>